<accession>A0AAW2GF18</accession>
<dbReference type="Proteomes" id="UP001430953">
    <property type="component" value="Unassembled WGS sequence"/>
</dbReference>
<dbReference type="EMBL" id="JADYXP020000004">
    <property type="protein sequence ID" value="KAL0126801.1"/>
    <property type="molecule type" value="Genomic_DNA"/>
</dbReference>
<reference evidence="1 2" key="1">
    <citation type="submission" date="2023-03" db="EMBL/GenBank/DDBJ databases">
        <title>High recombination rates correlate with genetic variation in Cardiocondyla obscurior ants.</title>
        <authorList>
            <person name="Errbii M."/>
        </authorList>
    </citation>
    <scope>NUCLEOTIDE SEQUENCE [LARGE SCALE GENOMIC DNA]</scope>
    <source>
        <strain evidence="1">Alpha-2009</strain>
        <tissue evidence="1">Whole body</tissue>
    </source>
</reference>
<sequence>MREYRVPRFWQKNKIKFLKSVKSARLINSPRLTRAFREWHAAPGKKETERLRGDGGGDCPGRTWRIERVADILAKEIEERRHCGTLNTRYHPPFVIPTYIASTGERISSEPDQSSLLRRSGRKNHVPIHNNPITCKHTGDKCAIISIRALIFSAIQI</sequence>
<comment type="caution">
    <text evidence="1">The sequence shown here is derived from an EMBL/GenBank/DDBJ whole genome shotgun (WGS) entry which is preliminary data.</text>
</comment>
<dbReference type="AlphaFoldDB" id="A0AAW2GF18"/>
<gene>
    <name evidence="1" type="ORF">PUN28_005281</name>
</gene>
<keyword evidence="2" id="KW-1185">Reference proteome</keyword>
<proteinExistence type="predicted"/>
<name>A0AAW2GF18_9HYME</name>
<evidence type="ECO:0000313" key="2">
    <source>
        <dbReference type="Proteomes" id="UP001430953"/>
    </source>
</evidence>
<organism evidence="1 2">
    <name type="scientific">Cardiocondyla obscurior</name>
    <dbReference type="NCBI Taxonomy" id="286306"/>
    <lineage>
        <taxon>Eukaryota</taxon>
        <taxon>Metazoa</taxon>
        <taxon>Ecdysozoa</taxon>
        <taxon>Arthropoda</taxon>
        <taxon>Hexapoda</taxon>
        <taxon>Insecta</taxon>
        <taxon>Pterygota</taxon>
        <taxon>Neoptera</taxon>
        <taxon>Endopterygota</taxon>
        <taxon>Hymenoptera</taxon>
        <taxon>Apocrita</taxon>
        <taxon>Aculeata</taxon>
        <taxon>Formicoidea</taxon>
        <taxon>Formicidae</taxon>
        <taxon>Myrmicinae</taxon>
        <taxon>Cardiocondyla</taxon>
    </lineage>
</organism>
<protein>
    <submittedName>
        <fullName evidence="1">Uncharacterized protein</fullName>
    </submittedName>
</protein>
<evidence type="ECO:0000313" key="1">
    <source>
        <dbReference type="EMBL" id="KAL0126801.1"/>
    </source>
</evidence>